<dbReference type="Proteomes" id="UP000018542">
    <property type="component" value="Chromosome"/>
</dbReference>
<sequence>MRPDGEELIGQESLRTLFLAALTALEPTDIDYINAHRVGTATNDRNETKAIKRVFKDHARRLAVFNTVLVCGPAP</sequence>
<dbReference type="HOGENOM" id="CLU_2666155_0_0_5"/>
<dbReference type="KEGG" id="hni:W911_04550"/>
<feature type="domain" description="Beta-ketoacyl synthase C-terminal" evidence="1">
    <location>
        <begin position="23"/>
        <end position="63"/>
    </location>
</feature>
<organism evidence="2 3">
    <name type="scientific">Hyphomicrobium nitrativorans NL23</name>
    <dbReference type="NCBI Taxonomy" id="1029756"/>
    <lineage>
        <taxon>Bacteria</taxon>
        <taxon>Pseudomonadati</taxon>
        <taxon>Pseudomonadota</taxon>
        <taxon>Alphaproteobacteria</taxon>
        <taxon>Hyphomicrobiales</taxon>
        <taxon>Hyphomicrobiaceae</taxon>
        <taxon>Hyphomicrobium</taxon>
    </lineage>
</organism>
<evidence type="ECO:0000313" key="3">
    <source>
        <dbReference type="Proteomes" id="UP000018542"/>
    </source>
</evidence>
<reference evidence="2 3" key="1">
    <citation type="journal article" date="2014" name="Genome Announc.">
        <title>Complete Genome Sequence of Hyphomicrobium nitrativorans Strain NL23, a Denitrifying Bacterium Isolated from Biofilm of a Methanol-Fed Denitrification System Treating Seawater at the Montreal Biodome.</title>
        <authorList>
            <person name="Martineau C."/>
            <person name="Villeneuve C."/>
            <person name="Mauffrey F."/>
            <person name="Villemur R."/>
        </authorList>
    </citation>
    <scope>NUCLEOTIDE SEQUENCE [LARGE SCALE GENOMIC DNA]</scope>
    <source>
        <strain evidence="2">NL23</strain>
    </source>
</reference>
<dbReference type="Pfam" id="PF02801">
    <property type="entry name" value="Ketoacyl-synt_C"/>
    <property type="match status" value="1"/>
</dbReference>
<protein>
    <recommendedName>
        <fullName evidence="1">Beta-ketoacyl synthase C-terminal domain-containing protein</fullName>
    </recommendedName>
</protein>
<name>V5SJ28_9HYPH</name>
<dbReference type="OrthoDB" id="9808669at2"/>
<dbReference type="SUPFAM" id="SSF53901">
    <property type="entry name" value="Thiolase-like"/>
    <property type="match status" value="1"/>
</dbReference>
<dbReference type="GO" id="GO:0016746">
    <property type="term" value="F:acyltransferase activity"/>
    <property type="evidence" value="ECO:0007669"/>
    <property type="project" value="InterPro"/>
</dbReference>
<dbReference type="Gene3D" id="3.40.47.10">
    <property type="match status" value="1"/>
</dbReference>
<evidence type="ECO:0000259" key="1">
    <source>
        <dbReference type="Pfam" id="PF02801"/>
    </source>
</evidence>
<dbReference type="AlphaFoldDB" id="V5SJ28"/>
<proteinExistence type="predicted"/>
<gene>
    <name evidence="2" type="ORF">W911_04550</name>
</gene>
<keyword evidence="3" id="KW-1185">Reference proteome</keyword>
<evidence type="ECO:0000313" key="2">
    <source>
        <dbReference type="EMBL" id="AHB49949.1"/>
    </source>
</evidence>
<dbReference type="EMBL" id="CP006912">
    <property type="protein sequence ID" value="AHB49949.1"/>
    <property type="molecule type" value="Genomic_DNA"/>
</dbReference>
<accession>V5SJ28</accession>
<dbReference type="InterPro" id="IPR014031">
    <property type="entry name" value="Ketoacyl_synth_C"/>
</dbReference>
<dbReference type="PATRIC" id="fig|1029756.8.peg.954"/>
<dbReference type="InterPro" id="IPR016039">
    <property type="entry name" value="Thiolase-like"/>
</dbReference>
<dbReference type="STRING" id="1029756.W911_04550"/>